<dbReference type="GeneID" id="28763336"/>
<name>A0A177CWK1_9PLEO</name>
<dbReference type="RefSeq" id="XP_018041783.1">
    <property type="nucleotide sequence ID" value="XM_018179850.1"/>
</dbReference>
<feature type="region of interest" description="Disordered" evidence="1">
    <location>
        <begin position="52"/>
        <end position="80"/>
    </location>
</feature>
<dbReference type="InParanoid" id="A0A177CWK1"/>
<evidence type="ECO:0000313" key="3">
    <source>
        <dbReference type="Proteomes" id="UP000077069"/>
    </source>
</evidence>
<dbReference type="Proteomes" id="UP000077069">
    <property type="component" value="Unassembled WGS sequence"/>
</dbReference>
<accession>A0A177CWK1</accession>
<proteinExistence type="predicted"/>
<evidence type="ECO:0000256" key="1">
    <source>
        <dbReference type="SAM" id="MobiDB-lite"/>
    </source>
</evidence>
<evidence type="ECO:0000313" key="2">
    <source>
        <dbReference type="EMBL" id="OAG11418.1"/>
    </source>
</evidence>
<keyword evidence="3" id="KW-1185">Reference proteome</keyword>
<gene>
    <name evidence="2" type="ORF">CC84DRAFT_1170330</name>
</gene>
<feature type="compositionally biased region" description="Polar residues" evidence="1">
    <location>
        <begin position="62"/>
        <end position="80"/>
    </location>
</feature>
<dbReference type="EMBL" id="KV441548">
    <property type="protein sequence ID" value="OAG11418.1"/>
    <property type="molecule type" value="Genomic_DNA"/>
</dbReference>
<protein>
    <submittedName>
        <fullName evidence="2">Uncharacterized protein</fullName>
    </submittedName>
</protein>
<organism evidence="2 3">
    <name type="scientific">Paraphaeosphaeria sporulosa</name>
    <dbReference type="NCBI Taxonomy" id="1460663"/>
    <lineage>
        <taxon>Eukaryota</taxon>
        <taxon>Fungi</taxon>
        <taxon>Dikarya</taxon>
        <taxon>Ascomycota</taxon>
        <taxon>Pezizomycotina</taxon>
        <taxon>Dothideomycetes</taxon>
        <taxon>Pleosporomycetidae</taxon>
        <taxon>Pleosporales</taxon>
        <taxon>Massarineae</taxon>
        <taxon>Didymosphaeriaceae</taxon>
        <taxon>Paraphaeosphaeria</taxon>
    </lineage>
</organism>
<sequence length="174" mass="18443">MLAMGTGEHAQRWGSTAECLGNLRRRTGDSRWARIGDWQRDQAAAWARQSNLSMGGVEGSGSRDTQGKSSGGATSRSQDIATADGCVGEDEVAVKAKAGGNWVGACAAAAAWWPLGPHASDELHFTLPQHTDYHTTHSALRPSAGPPRHWARARAVECTRVLLPPASPRASHSP</sequence>
<dbReference type="OrthoDB" id="10557787at2759"/>
<reference evidence="2 3" key="1">
    <citation type="submission" date="2016-05" db="EMBL/GenBank/DDBJ databases">
        <title>Comparative analysis of secretome profiles of manganese(II)-oxidizing ascomycete fungi.</title>
        <authorList>
            <consortium name="DOE Joint Genome Institute"/>
            <person name="Zeiner C.A."/>
            <person name="Purvine S.O."/>
            <person name="Zink E.M."/>
            <person name="Wu S."/>
            <person name="Pasa-Tolic L."/>
            <person name="Chaput D.L."/>
            <person name="Haridas S."/>
            <person name="Grigoriev I.V."/>
            <person name="Santelli C.M."/>
            <person name="Hansel C.M."/>
        </authorList>
    </citation>
    <scope>NUCLEOTIDE SEQUENCE [LARGE SCALE GENOMIC DNA]</scope>
    <source>
        <strain evidence="2 3">AP3s5-JAC2a</strain>
    </source>
</reference>
<dbReference type="AlphaFoldDB" id="A0A177CWK1"/>